<feature type="chain" id="PRO_5005191391" description="Apple domain-containing protein" evidence="4">
    <location>
        <begin position="28"/>
        <end position="551"/>
    </location>
</feature>
<feature type="region of interest" description="Disordered" evidence="3">
    <location>
        <begin position="436"/>
        <end position="551"/>
    </location>
</feature>
<dbReference type="VEuPathDB" id="CryptoDB:Cvel_27420"/>
<organism evidence="6">
    <name type="scientific">Chromera velia CCMP2878</name>
    <dbReference type="NCBI Taxonomy" id="1169474"/>
    <lineage>
        <taxon>Eukaryota</taxon>
        <taxon>Sar</taxon>
        <taxon>Alveolata</taxon>
        <taxon>Colpodellida</taxon>
        <taxon>Chromeraceae</taxon>
        <taxon>Chromera</taxon>
    </lineage>
</organism>
<evidence type="ECO:0000256" key="2">
    <source>
        <dbReference type="ARBA" id="ARBA00023157"/>
    </source>
</evidence>
<feature type="compositionally biased region" description="Pro residues" evidence="3">
    <location>
        <begin position="475"/>
        <end position="496"/>
    </location>
</feature>
<accession>A0A0G4HH89</accession>
<dbReference type="InterPro" id="IPR000177">
    <property type="entry name" value="Apple"/>
</dbReference>
<gene>
    <name evidence="6" type="ORF">Cvel_27420</name>
</gene>
<feature type="domain" description="Apple" evidence="5">
    <location>
        <begin position="119"/>
        <end position="197"/>
    </location>
</feature>
<dbReference type="PhylomeDB" id="A0A0G4HH89"/>
<proteinExistence type="predicted"/>
<evidence type="ECO:0000259" key="5">
    <source>
        <dbReference type="PROSITE" id="PS50948"/>
    </source>
</evidence>
<dbReference type="GO" id="GO:0006508">
    <property type="term" value="P:proteolysis"/>
    <property type="evidence" value="ECO:0007669"/>
    <property type="project" value="InterPro"/>
</dbReference>
<dbReference type="SUPFAM" id="SSF57414">
    <property type="entry name" value="Hairpin loop containing domain-like"/>
    <property type="match status" value="3"/>
</dbReference>
<dbReference type="PROSITE" id="PS50948">
    <property type="entry name" value="PAN"/>
    <property type="match status" value="1"/>
</dbReference>
<dbReference type="GO" id="GO:0005576">
    <property type="term" value="C:extracellular region"/>
    <property type="evidence" value="ECO:0007669"/>
    <property type="project" value="InterPro"/>
</dbReference>
<evidence type="ECO:0000256" key="1">
    <source>
        <dbReference type="ARBA" id="ARBA00022737"/>
    </source>
</evidence>
<keyword evidence="2" id="KW-1015">Disulfide bond</keyword>
<dbReference type="AlphaFoldDB" id="A0A0G4HH89"/>
<dbReference type="InterPro" id="IPR003609">
    <property type="entry name" value="Pan_app"/>
</dbReference>
<feature type="signal peptide" evidence="4">
    <location>
        <begin position="1"/>
        <end position="27"/>
    </location>
</feature>
<name>A0A0G4HH89_9ALVE</name>
<dbReference type="SMART" id="SM00223">
    <property type="entry name" value="APPLE"/>
    <property type="match status" value="3"/>
</dbReference>
<keyword evidence="1" id="KW-0677">Repeat</keyword>
<keyword evidence="4" id="KW-0732">Signal</keyword>
<dbReference type="Pfam" id="PF14295">
    <property type="entry name" value="PAN_4"/>
    <property type="match status" value="4"/>
</dbReference>
<dbReference type="Gene3D" id="3.50.4.10">
    <property type="entry name" value="Hepatocyte Growth Factor"/>
    <property type="match status" value="4"/>
</dbReference>
<sequence length="551" mass="60880">MVQEGGSRRVPWILGLCFFLLQRFALGDPDNAFCMQLGWKIGGVEMITLEGIPDPRDCQQECQFFQGCMFWRWRGRRECVLMSSPNGDSEWDYSVAHVSGPRTCYVPFSDFPESANAACKVVGLQLIGNEYDTIWPEAGDNADCQEHCSKDPRCNFWSWEAPQDRAWRNQKCHLFASEAQILQYATSIRFVSGPKKCPSSLPQFPIWRSKKTGDVDRKLPWPKVSPEEGGRRHLPFCVEWGKRVMAEMGAAYKVGDKRDCKALCSLLSGCASWTWFAAGELAERCEFFYPTQQNASMITSERLDATVDSPFAVSGPQDCQDPQTDFPEYSQMACARWGVRVVGRPLREFTLRPEEVPEDCMILCQDTEGCVSFSFSVADSNCTLMETDTGVEDAVGVLSGPPLCQDRPDHYSIHKVITRTPGFTAFLEALPIDLPPQAYQDNNQTPPFQNQTETEKTESHTPATPPQDLNGTQPQNPPDPVAVRPPSPPSPTPPGASPSCAMGEGTEACGEDESGPAEVPSVGNSLRGGGATDPEADDEIRNQGGDEDPFP</sequence>
<feature type="compositionally biased region" description="Polar residues" evidence="3">
    <location>
        <begin position="439"/>
        <end position="452"/>
    </location>
</feature>
<reference evidence="6" key="1">
    <citation type="submission" date="2014-11" db="EMBL/GenBank/DDBJ databases">
        <authorList>
            <person name="Otto D Thomas"/>
            <person name="Naeem Raeece"/>
        </authorList>
    </citation>
    <scope>NUCLEOTIDE SEQUENCE</scope>
</reference>
<evidence type="ECO:0000256" key="3">
    <source>
        <dbReference type="SAM" id="MobiDB-lite"/>
    </source>
</evidence>
<protein>
    <recommendedName>
        <fullName evidence="5">Apple domain-containing protein</fullName>
    </recommendedName>
</protein>
<evidence type="ECO:0000313" key="6">
    <source>
        <dbReference type="EMBL" id="CEM43276.1"/>
    </source>
</evidence>
<dbReference type="EMBL" id="CDMZ01002649">
    <property type="protein sequence ID" value="CEM43276.1"/>
    <property type="molecule type" value="Genomic_DNA"/>
</dbReference>
<evidence type="ECO:0000256" key="4">
    <source>
        <dbReference type="SAM" id="SignalP"/>
    </source>
</evidence>